<reference evidence="2 3" key="1">
    <citation type="submission" date="2019-07" db="EMBL/GenBank/DDBJ databases">
        <authorList>
            <person name="Li J."/>
        </authorList>
    </citation>
    <scope>NUCLEOTIDE SEQUENCE [LARGE SCALE GENOMIC DNA]</scope>
    <source>
        <strain evidence="2 3">TKL69</strain>
    </source>
</reference>
<proteinExistence type="predicted"/>
<gene>
    <name evidence="2" type="ORF">FN924_04605</name>
</gene>
<dbReference type="EMBL" id="CP041666">
    <property type="protein sequence ID" value="QDP39518.1"/>
    <property type="molecule type" value="Genomic_DNA"/>
</dbReference>
<dbReference type="Proteomes" id="UP000315215">
    <property type="component" value="Chromosome"/>
</dbReference>
<sequence length="63" mass="7247">MKTIDLNLSSTILSVYVLLQITNGLNILDNWFITELIRMIICLTVAMVISILLRKLERLLKKS</sequence>
<keyword evidence="1" id="KW-0472">Membrane</keyword>
<evidence type="ECO:0000313" key="3">
    <source>
        <dbReference type="Proteomes" id="UP000315215"/>
    </source>
</evidence>
<evidence type="ECO:0000256" key="1">
    <source>
        <dbReference type="SAM" id="Phobius"/>
    </source>
</evidence>
<name>A0A516KDP3_9BACI</name>
<accession>A0A516KDP3</accession>
<dbReference type="OrthoDB" id="9812206at2"/>
<evidence type="ECO:0000313" key="2">
    <source>
        <dbReference type="EMBL" id="QDP39518.1"/>
    </source>
</evidence>
<protein>
    <submittedName>
        <fullName evidence="2">Uncharacterized protein</fullName>
    </submittedName>
</protein>
<keyword evidence="1" id="KW-0812">Transmembrane</keyword>
<feature type="transmembrane region" description="Helical" evidence="1">
    <location>
        <begin position="31"/>
        <end position="53"/>
    </location>
</feature>
<keyword evidence="3" id="KW-1185">Reference proteome</keyword>
<dbReference type="KEGG" id="aqt:FN924_04605"/>
<dbReference type="AlphaFoldDB" id="A0A516KDP3"/>
<organism evidence="2 3">
    <name type="scientific">Radiobacillus deserti</name>
    <dbReference type="NCBI Taxonomy" id="2594883"/>
    <lineage>
        <taxon>Bacteria</taxon>
        <taxon>Bacillati</taxon>
        <taxon>Bacillota</taxon>
        <taxon>Bacilli</taxon>
        <taxon>Bacillales</taxon>
        <taxon>Bacillaceae</taxon>
        <taxon>Radiobacillus</taxon>
    </lineage>
</organism>
<keyword evidence="1" id="KW-1133">Transmembrane helix</keyword>